<name>A0A4Y2VEY8_ARAVE</name>
<dbReference type="EMBL" id="BGPR01045340">
    <property type="protein sequence ID" value="GBO22230.1"/>
    <property type="molecule type" value="Genomic_DNA"/>
</dbReference>
<keyword evidence="3" id="KW-1185">Reference proteome</keyword>
<reference evidence="2 3" key="1">
    <citation type="journal article" date="2019" name="Sci. Rep.">
        <title>Orb-weaving spider Araneus ventricosus genome elucidates the spidroin gene catalogue.</title>
        <authorList>
            <person name="Kono N."/>
            <person name="Nakamura H."/>
            <person name="Ohtoshi R."/>
            <person name="Moran D.A.P."/>
            <person name="Shinohara A."/>
            <person name="Yoshida Y."/>
            <person name="Fujiwara M."/>
            <person name="Mori M."/>
            <person name="Tomita M."/>
            <person name="Arakawa K."/>
        </authorList>
    </citation>
    <scope>NUCLEOTIDE SEQUENCE [LARGE SCALE GENOMIC DNA]</scope>
</reference>
<feature type="compositionally biased region" description="Polar residues" evidence="1">
    <location>
        <begin position="44"/>
        <end position="53"/>
    </location>
</feature>
<evidence type="ECO:0000256" key="1">
    <source>
        <dbReference type="SAM" id="MobiDB-lite"/>
    </source>
</evidence>
<protein>
    <submittedName>
        <fullName evidence="2">Uncharacterized protein</fullName>
    </submittedName>
</protein>
<dbReference type="AlphaFoldDB" id="A0A4Y2VEY8"/>
<gene>
    <name evidence="2" type="ORF">AVEN_14312_1</name>
</gene>
<comment type="caution">
    <text evidence="2">The sequence shown here is derived from an EMBL/GenBank/DDBJ whole genome shotgun (WGS) entry which is preliminary data.</text>
</comment>
<proteinExistence type="predicted"/>
<evidence type="ECO:0000313" key="3">
    <source>
        <dbReference type="Proteomes" id="UP000499080"/>
    </source>
</evidence>
<dbReference type="Proteomes" id="UP000499080">
    <property type="component" value="Unassembled WGS sequence"/>
</dbReference>
<sequence length="117" mass="13620">MSTDSPIEFRIHRDGRGSTGVVWKFEEGEPAQVSSSSFDRSSKVRGQSPNSPRVASKWHVNITELNFYQGDRNDWQNLFLYHRSLEKNGYQRDVFSHRKDLGKNFLSFSLIPKHPTY</sequence>
<accession>A0A4Y2VEY8</accession>
<feature type="region of interest" description="Disordered" evidence="1">
    <location>
        <begin position="30"/>
        <end position="53"/>
    </location>
</feature>
<evidence type="ECO:0000313" key="2">
    <source>
        <dbReference type="EMBL" id="GBO22230.1"/>
    </source>
</evidence>
<organism evidence="2 3">
    <name type="scientific">Araneus ventricosus</name>
    <name type="common">Orbweaver spider</name>
    <name type="synonym">Epeira ventricosa</name>
    <dbReference type="NCBI Taxonomy" id="182803"/>
    <lineage>
        <taxon>Eukaryota</taxon>
        <taxon>Metazoa</taxon>
        <taxon>Ecdysozoa</taxon>
        <taxon>Arthropoda</taxon>
        <taxon>Chelicerata</taxon>
        <taxon>Arachnida</taxon>
        <taxon>Araneae</taxon>
        <taxon>Araneomorphae</taxon>
        <taxon>Entelegynae</taxon>
        <taxon>Araneoidea</taxon>
        <taxon>Araneidae</taxon>
        <taxon>Araneus</taxon>
    </lineage>
</organism>